<protein>
    <submittedName>
        <fullName evidence="2">Uncharacterized protein</fullName>
    </submittedName>
</protein>
<reference evidence="2" key="1">
    <citation type="submission" date="2020-11" db="EMBL/GenBank/DDBJ databases">
        <authorList>
            <consortium name="DOE Joint Genome Institute"/>
            <person name="Ahrendt S."/>
            <person name="Riley R."/>
            <person name="Andreopoulos W."/>
            <person name="Labutti K."/>
            <person name="Pangilinan J."/>
            <person name="Ruiz-Duenas F.J."/>
            <person name="Barrasa J.M."/>
            <person name="Sanchez-Garcia M."/>
            <person name="Camarero S."/>
            <person name="Miyauchi S."/>
            <person name="Serrano A."/>
            <person name="Linde D."/>
            <person name="Babiker R."/>
            <person name="Drula E."/>
            <person name="Ayuso-Fernandez I."/>
            <person name="Pacheco R."/>
            <person name="Padilla G."/>
            <person name="Ferreira P."/>
            <person name="Barriuso J."/>
            <person name="Kellner H."/>
            <person name="Castanera R."/>
            <person name="Alfaro M."/>
            <person name="Ramirez L."/>
            <person name="Pisabarro A.G."/>
            <person name="Kuo A."/>
            <person name="Tritt A."/>
            <person name="Lipzen A."/>
            <person name="He G."/>
            <person name="Yan M."/>
            <person name="Ng V."/>
            <person name="Cullen D."/>
            <person name="Martin F."/>
            <person name="Rosso M.-N."/>
            <person name="Henrissat B."/>
            <person name="Hibbett D."/>
            <person name="Martinez A.T."/>
            <person name="Grigoriev I.V."/>
        </authorList>
    </citation>
    <scope>NUCLEOTIDE SEQUENCE</scope>
    <source>
        <strain evidence="2">AH 40177</strain>
    </source>
</reference>
<evidence type="ECO:0000313" key="2">
    <source>
        <dbReference type="EMBL" id="KAF9052182.1"/>
    </source>
</evidence>
<keyword evidence="3" id="KW-1185">Reference proteome</keyword>
<proteinExistence type="predicted"/>
<comment type="caution">
    <text evidence="2">The sequence shown here is derived from an EMBL/GenBank/DDBJ whole genome shotgun (WGS) entry which is preliminary data.</text>
</comment>
<sequence length="57" mass="6550">MLCFLVALRLFIRLHLYSLSPLHNVFSQLHLLQVQRDFVFATDDDDGLAVSFAKDKA</sequence>
<evidence type="ECO:0000256" key="1">
    <source>
        <dbReference type="SAM" id="SignalP"/>
    </source>
</evidence>
<dbReference type="EMBL" id="JADNRY010000457">
    <property type="protein sequence ID" value="KAF9052182.1"/>
    <property type="molecule type" value="Genomic_DNA"/>
</dbReference>
<gene>
    <name evidence="2" type="ORF">BDP27DRAFT_1345449</name>
</gene>
<keyword evidence="1" id="KW-0732">Signal</keyword>
<evidence type="ECO:0000313" key="3">
    <source>
        <dbReference type="Proteomes" id="UP000772434"/>
    </source>
</evidence>
<dbReference type="Proteomes" id="UP000772434">
    <property type="component" value="Unassembled WGS sequence"/>
</dbReference>
<name>A0A9P5P6G7_9AGAR</name>
<accession>A0A9P5P6G7</accession>
<organism evidence="2 3">
    <name type="scientific">Rhodocollybia butyracea</name>
    <dbReference type="NCBI Taxonomy" id="206335"/>
    <lineage>
        <taxon>Eukaryota</taxon>
        <taxon>Fungi</taxon>
        <taxon>Dikarya</taxon>
        <taxon>Basidiomycota</taxon>
        <taxon>Agaricomycotina</taxon>
        <taxon>Agaricomycetes</taxon>
        <taxon>Agaricomycetidae</taxon>
        <taxon>Agaricales</taxon>
        <taxon>Marasmiineae</taxon>
        <taxon>Omphalotaceae</taxon>
        <taxon>Rhodocollybia</taxon>
    </lineage>
</organism>
<feature type="chain" id="PRO_5040302301" evidence="1">
    <location>
        <begin position="19"/>
        <end position="57"/>
    </location>
</feature>
<feature type="signal peptide" evidence="1">
    <location>
        <begin position="1"/>
        <end position="18"/>
    </location>
</feature>
<dbReference type="AlphaFoldDB" id="A0A9P5P6G7"/>